<evidence type="ECO:0000313" key="7">
    <source>
        <dbReference type="EMBL" id="GIY06695.1"/>
    </source>
</evidence>
<dbReference type="Pfam" id="PF01480">
    <property type="entry name" value="PWI"/>
    <property type="match status" value="1"/>
</dbReference>
<protein>
    <submittedName>
        <fullName evidence="7">RNA-binding protein 25</fullName>
    </submittedName>
</protein>
<dbReference type="PROSITE" id="PS50102">
    <property type="entry name" value="RRM"/>
    <property type="match status" value="1"/>
</dbReference>
<dbReference type="SUPFAM" id="SSF101233">
    <property type="entry name" value="PWI domain"/>
    <property type="match status" value="1"/>
</dbReference>
<feature type="compositionally biased region" description="Basic and acidic residues" evidence="4">
    <location>
        <begin position="840"/>
        <end position="876"/>
    </location>
</feature>
<feature type="domain" description="RRM" evidence="5">
    <location>
        <begin position="607"/>
        <end position="684"/>
    </location>
</feature>
<feature type="compositionally biased region" description="Basic and acidic residues" evidence="4">
    <location>
        <begin position="899"/>
        <end position="938"/>
    </location>
</feature>
<dbReference type="SMART" id="SM00360">
    <property type="entry name" value="RRM"/>
    <property type="match status" value="1"/>
</dbReference>
<name>A0AAV4QF99_9ARAC</name>
<dbReference type="GO" id="GO:0003729">
    <property type="term" value="F:mRNA binding"/>
    <property type="evidence" value="ECO:0007669"/>
    <property type="project" value="TreeGrafter"/>
</dbReference>
<dbReference type="EMBL" id="BPLQ01004255">
    <property type="protein sequence ID" value="GIY06695.1"/>
    <property type="molecule type" value="Genomic_DNA"/>
</dbReference>
<dbReference type="PROSITE" id="PS51025">
    <property type="entry name" value="PWI"/>
    <property type="match status" value="1"/>
</dbReference>
<dbReference type="InterPro" id="IPR036483">
    <property type="entry name" value="PWI_dom_sf"/>
</dbReference>
<dbReference type="Proteomes" id="UP001054837">
    <property type="component" value="Unassembled WGS sequence"/>
</dbReference>
<evidence type="ECO:0000259" key="5">
    <source>
        <dbReference type="PROSITE" id="PS50102"/>
    </source>
</evidence>
<evidence type="ECO:0000256" key="3">
    <source>
        <dbReference type="PROSITE-ProRule" id="PRU00176"/>
    </source>
</evidence>
<dbReference type="Gene3D" id="3.80.10.10">
    <property type="entry name" value="Ribonuclease Inhibitor"/>
    <property type="match status" value="1"/>
</dbReference>
<feature type="region of interest" description="Disordered" evidence="4">
    <location>
        <begin position="692"/>
        <end position="959"/>
    </location>
</feature>
<feature type="region of interest" description="Disordered" evidence="4">
    <location>
        <begin position="1072"/>
        <end position="1103"/>
    </location>
</feature>
<evidence type="ECO:0000256" key="1">
    <source>
        <dbReference type="ARBA" id="ARBA00022664"/>
    </source>
</evidence>
<keyword evidence="8" id="KW-1185">Reference proteome</keyword>
<dbReference type="InterPro" id="IPR012677">
    <property type="entry name" value="Nucleotide-bd_a/b_plait_sf"/>
</dbReference>
<feature type="region of interest" description="Disordered" evidence="4">
    <location>
        <begin position="974"/>
        <end position="997"/>
    </location>
</feature>
<dbReference type="InterPro" id="IPR034268">
    <property type="entry name" value="RBM25_RRM"/>
</dbReference>
<dbReference type="InterPro" id="IPR002483">
    <property type="entry name" value="PWI_dom"/>
</dbReference>
<keyword evidence="2 3" id="KW-0694">RNA-binding</keyword>
<feature type="compositionally biased region" description="Basic and acidic residues" evidence="4">
    <location>
        <begin position="707"/>
        <end position="720"/>
    </location>
</feature>
<evidence type="ECO:0000259" key="6">
    <source>
        <dbReference type="PROSITE" id="PS51025"/>
    </source>
</evidence>
<feature type="domain" description="PWI" evidence="6">
    <location>
        <begin position="1249"/>
        <end position="1346"/>
    </location>
</feature>
<dbReference type="SUPFAM" id="SSF54928">
    <property type="entry name" value="RNA-binding domain, RBD"/>
    <property type="match status" value="1"/>
</dbReference>
<evidence type="ECO:0000256" key="4">
    <source>
        <dbReference type="SAM" id="MobiDB-lite"/>
    </source>
</evidence>
<feature type="compositionally biased region" description="Basic and acidic residues" evidence="4">
    <location>
        <begin position="784"/>
        <end position="798"/>
    </location>
</feature>
<keyword evidence="1" id="KW-0507">mRNA processing</keyword>
<evidence type="ECO:0000313" key="8">
    <source>
        <dbReference type="Proteomes" id="UP001054837"/>
    </source>
</evidence>
<proteinExistence type="predicted"/>
<dbReference type="SMART" id="SM00311">
    <property type="entry name" value="PWI"/>
    <property type="match status" value="1"/>
</dbReference>
<dbReference type="SUPFAM" id="SSF52047">
    <property type="entry name" value="RNI-like"/>
    <property type="match status" value="1"/>
</dbReference>
<dbReference type="CDD" id="cd12446">
    <property type="entry name" value="RRM_RBM25"/>
    <property type="match status" value="1"/>
</dbReference>
<feature type="compositionally biased region" description="Basic and acidic residues" evidence="4">
    <location>
        <begin position="1072"/>
        <end position="1085"/>
    </location>
</feature>
<evidence type="ECO:0000256" key="2">
    <source>
        <dbReference type="ARBA" id="ARBA00022884"/>
    </source>
</evidence>
<dbReference type="PANTHER" id="PTHR18806">
    <property type="entry name" value="RBM25 PROTEIN"/>
    <property type="match status" value="1"/>
</dbReference>
<organism evidence="7 8">
    <name type="scientific">Caerostris darwini</name>
    <dbReference type="NCBI Taxonomy" id="1538125"/>
    <lineage>
        <taxon>Eukaryota</taxon>
        <taxon>Metazoa</taxon>
        <taxon>Ecdysozoa</taxon>
        <taxon>Arthropoda</taxon>
        <taxon>Chelicerata</taxon>
        <taxon>Arachnida</taxon>
        <taxon>Araneae</taxon>
        <taxon>Araneomorphae</taxon>
        <taxon>Entelegynae</taxon>
        <taxon>Araneoidea</taxon>
        <taxon>Araneidae</taxon>
        <taxon>Caerostris</taxon>
    </lineage>
</organism>
<dbReference type="Pfam" id="PF00076">
    <property type="entry name" value="RRM_1"/>
    <property type="match status" value="1"/>
</dbReference>
<dbReference type="GO" id="GO:0000381">
    <property type="term" value="P:regulation of alternative mRNA splicing, via spliceosome"/>
    <property type="evidence" value="ECO:0007669"/>
    <property type="project" value="TreeGrafter"/>
</dbReference>
<dbReference type="InterPro" id="IPR052768">
    <property type="entry name" value="RBM25"/>
</dbReference>
<dbReference type="PANTHER" id="PTHR18806:SF4">
    <property type="entry name" value="RNA-BINDING PROTEIN 25"/>
    <property type="match status" value="1"/>
</dbReference>
<feature type="compositionally biased region" description="Basic and acidic residues" evidence="4">
    <location>
        <begin position="946"/>
        <end position="959"/>
    </location>
</feature>
<dbReference type="Gene3D" id="3.30.70.330">
    <property type="match status" value="1"/>
</dbReference>
<accession>A0AAV4QF99</accession>
<dbReference type="FunFam" id="1.20.1390.10:FF:000004">
    <property type="entry name" value="RNA-binding motif protein 25"/>
    <property type="match status" value="1"/>
</dbReference>
<dbReference type="GO" id="GO:0005681">
    <property type="term" value="C:spliceosomal complex"/>
    <property type="evidence" value="ECO:0007669"/>
    <property type="project" value="TreeGrafter"/>
</dbReference>
<dbReference type="Gene3D" id="1.20.1390.10">
    <property type="entry name" value="PWI domain"/>
    <property type="match status" value="1"/>
</dbReference>
<reference evidence="7 8" key="1">
    <citation type="submission" date="2021-06" db="EMBL/GenBank/DDBJ databases">
        <title>Caerostris darwini draft genome.</title>
        <authorList>
            <person name="Kono N."/>
            <person name="Arakawa K."/>
        </authorList>
    </citation>
    <scope>NUCLEOTIDE SEQUENCE [LARGE SCALE GENOMIC DNA]</scope>
</reference>
<dbReference type="InterPro" id="IPR032675">
    <property type="entry name" value="LRR_dom_sf"/>
</dbReference>
<gene>
    <name evidence="7" type="primary">Rbm25</name>
    <name evidence="7" type="ORF">CDAR_578032</name>
</gene>
<sequence length="1357" mass="157850">MAKKKSPNSLYWQCLEETAFLLTEKYWNRESTNPFSQINCNIVNDLFKFLVIDMNIEKPGPLKLLLKSGQLQNLVLGGHVFTEKQWRSVMKNLLEEGDSCRNITNILLPSSFQNDDEASLERLIEKCPLLEILEVWTFFNPSVLQNCKRLKEVRSEFSGKNKYGYVWNESVDTLAHLQNLKKFAIFLSRKPPSYYLRIAKMLHNHPKLVSLGYTDSSWAAHHIYTTCKMDTVPRFGLKECFWGFSRFTLRKQIAHTQQYSEFVKSSVALFPLVEKLTIVVYHKKCLEHLKKLRHLCVLDINFNLCRGTPTRTAFISLLSEIGLQLRCLSIVVRSTMAVDVVMKYCPNVVDLDLCCIAIVQGGIEADSKNFRQLKRLRVAAVDEESLKYLLRYSVNLRELLLYDAICLDDTLLHKILKMKSLSKIDTLGVLECRLSREGLKELVQKCVNLERVAFENLDADLTTVAEELKRDITAPFSYLERIFTSLSSDGKLLEGDSFINSFMFFPVKLIKAVPKMSFPPGPPLPIHGIPPMPPMMPPPYPVPPMGMIPMTVGMMHAPMMAALPMSLSGPIQMPQHHQMKMKKLNTHSTFKKQENNVEHEIPKGPPVTVFVGNITERASDNLIRQILQRCGIVLNWKRVQGANGKLQAFGFCEYGDPESALRAMRLLHDYELGDKKLVVKVDGKTKEKLDEYKANKLSKTQEEEEKEKEKNDKDSNKEEGETSDDALDEQTKQRDASVTTSLQHLVNAHSIELSKPLEDKTNKGTSSPITTNATEKTQNSENSPKPRIDFEKLKKNELDEMDLEEDKKSLIHREIDKFRDTYKRAEEERDKEKNHRQRRRDYESPETRTRDRDRERERDRDKRWSKERSNSGQDERRRRRRSRDRKRDSPRESPVVPRNQRERSRDRQQRDRSISRDINEWNRDREQNKEKPKDKEFKVEDDDDLYEKKKHERKAKEKENIYQERLKNWAARERRKAKEYEKERIKAEEQKKDEAKEARRLKEFLEDYDDEKDDPKYFKGSSLVRRMKEREKEIEEDILDRQKEKEELDELRKKLVEEGHPDPEAEVERLLLEESRLMEPPKPESPESEPEPEIHPSPIKLRTLPKLISSPVPINEKLERLQLKHSLPEDEISQNSFSGFSDVTAQPEERKLMGFTSLRLGGSPTQQLNSSPSVTLNNNHTSHKRKVTVDEVFNVNDEETELKKKRKLIPLDDNHDDGPKSPNTVSQMTLEEKRKHIRSLIEKIPTDKNELFAYSLEWPVVDKALMEKRIRPWINKKIVEYIGEEEPTLVEFICSKVMAGSAAQSILDDVSMVLDDEAEVFVVKMWRLLIYEIEAKKLGLVCKPDSGLQENVAQGKT</sequence>
<feature type="compositionally biased region" description="Basic and acidic residues" evidence="4">
    <location>
        <begin position="805"/>
        <end position="833"/>
    </location>
</feature>
<dbReference type="InterPro" id="IPR000504">
    <property type="entry name" value="RRM_dom"/>
</dbReference>
<feature type="compositionally biased region" description="Polar residues" evidence="4">
    <location>
        <begin position="763"/>
        <end position="783"/>
    </location>
</feature>
<dbReference type="InterPro" id="IPR035979">
    <property type="entry name" value="RBD_domain_sf"/>
</dbReference>
<dbReference type="GO" id="GO:0006397">
    <property type="term" value="P:mRNA processing"/>
    <property type="evidence" value="ECO:0007669"/>
    <property type="project" value="UniProtKB-KW"/>
</dbReference>
<comment type="caution">
    <text evidence="7">The sequence shown here is derived from an EMBL/GenBank/DDBJ whole genome shotgun (WGS) entry which is preliminary data.</text>
</comment>